<keyword evidence="6" id="KW-0694">RNA-binding</keyword>
<evidence type="ECO:0000256" key="6">
    <source>
        <dbReference type="RuleBase" id="RU003470"/>
    </source>
</evidence>
<dbReference type="EC" id="3.1.1.96" evidence="2 6"/>
<keyword evidence="8" id="KW-1185">Reference proteome</keyword>
<protein>
    <recommendedName>
        <fullName evidence="3 6">D-aminoacyl-tRNA deacylase</fullName>
        <ecNumber evidence="2 6">3.1.1.96</ecNumber>
    </recommendedName>
</protein>
<evidence type="ECO:0000256" key="5">
    <source>
        <dbReference type="ARBA" id="ARBA00048018"/>
    </source>
</evidence>
<dbReference type="InParanoid" id="S7XR82"/>
<organism evidence="7 8">
    <name type="scientific">Spraguea lophii (strain 42_110)</name>
    <name type="common">Microsporidian parasite</name>
    <dbReference type="NCBI Taxonomy" id="1358809"/>
    <lineage>
        <taxon>Eukaryota</taxon>
        <taxon>Fungi</taxon>
        <taxon>Fungi incertae sedis</taxon>
        <taxon>Microsporidia</taxon>
        <taxon>Spragueidae</taxon>
        <taxon>Spraguea</taxon>
    </lineage>
</organism>
<evidence type="ECO:0000313" key="7">
    <source>
        <dbReference type="EMBL" id="EPR78473.1"/>
    </source>
</evidence>
<dbReference type="Gene3D" id="3.50.80.10">
    <property type="entry name" value="D-tyrosyl-tRNA(Tyr) deacylase"/>
    <property type="match status" value="1"/>
</dbReference>
<evidence type="ECO:0000313" key="8">
    <source>
        <dbReference type="Proteomes" id="UP000014978"/>
    </source>
</evidence>
<dbReference type="InterPro" id="IPR023509">
    <property type="entry name" value="DTD-like_sf"/>
</dbReference>
<dbReference type="HOGENOM" id="CLU_076901_0_4_1"/>
<dbReference type="NCBIfam" id="TIGR00256">
    <property type="entry name" value="D-aminoacyl-tRNA deacylase"/>
    <property type="match status" value="1"/>
</dbReference>
<comment type="caution">
    <text evidence="7">The sequence shown here is derived from an EMBL/GenBank/DDBJ whole genome shotgun (WGS) entry which is preliminary data.</text>
</comment>
<dbReference type="FunFam" id="3.50.80.10:FF:000001">
    <property type="entry name" value="D-aminoacyl-tRNA deacylase"/>
    <property type="match status" value="1"/>
</dbReference>
<gene>
    <name evidence="7" type="ORF">SLOPH_2342</name>
</gene>
<dbReference type="FunCoup" id="S7XR82">
    <property type="interactions" value="87"/>
</dbReference>
<dbReference type="InterPro" id="IPR003732">
    <property type="entry name" value="Daa-tRNA_deacyls_DTD"/>
</dbReference>
<dbReference type="VEuPathDB" id="MicrosporidiaDB:SLOPH_2342"/>
<dbReference type="GO" id="GO:0000049">
    <property type="term" value="F:tRNA binding"/>
    <property type="evidence" value="ECO:0007669"/>
    <property type="project" value="UniProtKB-KW"/>
</dbReference>
<keyword evidence="6" id="KW-0963">Cytoplasm</keyword>
<dbReference type="OrthoDB" id="275783at2759"/>
<comment type="catalytic activity">
    <reaction evidence="5">
        <text>a D-aminoacyl-tRNA + H2O = a tRNA + a D-alpha-amino acid + H(+)</text>
        <dbReference type="Rhea" id="RHEA:13953"/>
        <dbReference type="Rhea" id="RHEA-COMP:10123"/>
        <dbReference type="Rhea" id="RHEA-COMP:10124"/>
        <dbReference type="ChEBI" id="CHEBI:15377"/>
        <dbReference type="ChEBI" id="CHEBI:15378"/>
        <dbReference type="ChEBI" id="CHEBI:59871"/>
        <dbReference type="ChEBI" id="CHEBI:78442"/>
        <dbReference type="ChEBI" id="CHEBI:79333"/>
        <dbReference type="EC" id="3.1.1.96"/>
    </reaction>
</comment>
<comment type="catalytic activity">
    <reaction evidence="4">
        <text>glycyl-tRNA(Ala) + H2O = tRNA(Ala) + glycine + H(+)</text>
        <dbReference type="Rhea" id="RHEA:53744"/>
        <dbReference type="Rhea" id="RHEA-COMP:9657"/>
        <dbReference type="Rhea" id="RHEA-COMP:13640"/>
        <dbReference type="ChEBI" id="CHEBI:15377"/>
        <dbReference type="ChEBI" id="CHEBI:15378"/>
        <dbReference type="ChEBI" id="CHEBI:57305"/>
        <dbReference type="ChEBI" id="CHEBI:78442"/>
        <dbReference type="ChEBI" id="CHEBI:78522"/>
        <dbReference type="EC" id="3.1.1.96"/>
    </reaction>
</comment>
<evidence type="ECO:0000256" key="3">
    <source>
        <dbReference type="ARBA" id="ARBA00020007"/>
    </source>
</evidence>
<dbReference type="PANTHER" id="PTHR10472:SF5">
    <property type="entry name" value="D-AMINOACYL-TRNA DEACYLASE 1"/>
    <property type="match status" value="1"/>
</dbReference>
<dbReference type="EMBL" id="ATCN01000760">
    <property type="protein sequence ID" value="EPR78473.1"/>
    <property type="molecule type" value="Genomic_DNA"/>
</dbReference>
<dbReference type="STRING" id="1358809.S7XR82"/>
<proteinExistence type="inferred from homology"/>
<accession>S7XR82</accession>
<sequence>MKFVVQRVNKASVSVDDDFISSISDGYIVYMGIAKGDTEDKAEKLCKKLLKIRLFEKESVVEKDYEILCISQFTLFTKFKGRKPDFHDAEETEKARIMYNKICENLEANYKKEKIKRGAFGKRMTIEQLGNGPFTIILEE</sequence>
<dbReference type="Pfam" id="PF02580">
    <property type="entry name" value="Tyr_Deacylase"/>
    <property type="match status" value="1"/>
</dbReference>
<keyword evidence="6" id="KW-0820">tRNA-binding</keyword>
<dbReference type="GO" id="GO:0106026">
    <property type="term" value="F:Gly-tRNA(Ala) deacylase activity"/>
    <property type="evidence" value="ECO:0007669"/>
    <property type="project" value="RHEA"/>
</dbReference>
<dbReference type="OMA" id="VFGADMK"/>
<keyword evidence="6" id="KW-0378">Hydrolase</keyword>
<comment type="similarity">
    <text evidence="1 6">Belongs to the DTD family.</text>
</comment>
<dbReference type="PANTHER" id="PTHR10472">
    <property type="entry name" value="D-TYROSYL-TRNA TYR DEACYLASE"/>
    <property type="match status" value="1"/>
</dbReference>
<dbReference type="Proteomes" id="UP000014978">
    <property type="component" value="Unassembled WGS sequence"/>
</dbReference>
<comment type="subcellular location">
    <subcellularLocation>
        <location evidence="6">Cytoplasm</location>
    </subcellularLocation>
</comment>
<dbReference type="AlphaFoldDB" id="S7XR82"/>
<dbReference type="GO" id="GO:0005737">
    <property type="term" value="C:cytoplasm"/>
    <property type="evidence" value="ECO:0007669"/>
    <property type="project" value="UniProtKB-SubCell"/>
</dbReference>
<reference evidence="8" key="1">
    <citation type="journal article" date="2013" name="PLoS Genet.">
        <title>The genome of Spraguea lophii and the basis of host-microsporidian interactions.</title>
        <authorList>
            <person name="Campbell S.E."/>
            <person name="Williams T.A."/>
            <person name="Yousuf A."/>
            <person name="Soanes D.M."/>
            <person name="Paszkiewicz K.H."/>
            <person name="Williams B.A.P."/>
        </authorList>
    </citation>
    <scope>NUCLEOTIDE SEQUENCE [LARGE SCALE GENOMIC DNA]</scope>
    <source>
        <strain evidence="8">42_110</strain>
    </source>
</reference>
<evidence type="ECO:0000256" key="4">
    <source>
        <dbReference type="ARBA" id="ARBA00047676"/>
    </source>
</evidence>
<evidence type="ECO:0000256" key="2">
    <source>
        <dbReference type="ARBA" id="ARBA00013056"/>
    </source>
</evidence>
<dbReference type="SUPFAM" id="SSF69500">
    <property type="entry name" value="DTD-like"/>
    <property type="match status" value="1"/>
</dbReference>
<evidence type="ECO:0000256" key="1">
    <source>
        <dbReference type="ARBA" id="ARBA00009673"/>
    </source>
</evidence>
<name>S7XR82_SPRLO</name>
<dbReference type="GO" id="GO:0051500">
    <property type="term" value="F:D-tyrosyl-tRNA(Tyr) deacylase activity"/>
    <property type="evidence" value="ECO:0007669"/>
    <property type="project" value="TreeGrafter"/>
</dbReference>